<protein>
    <recommendedName>
        <fullName evidence="7">SRCR domain-containing protein</fullName>
    </recommendedName>
</protein>
<dbReference type="eggNOG" id="ENOG502QQ5W">
    <property type="taxonomic scope" value="Eukaryota"/>
</dbReference>
<feature type="domain" description="SRCR" evidence="7">
    <location>
        <begin position="442"/>
        <end position="542"/>
    </location>
</feature>
<sequence length="680" mass="74190">MIRLAGGKRPTEGRVEVAINGVWGTVCDDFWSLDSARVVCRSLGFPGAKRAHSNAYFGAGTGPIQLDDVICDGSETSLTECERNGLGLKYFCGHHEDAGVECEEPITTPARQYEVRLSDGKTPYEGRVEIYYNGKWGTVCDDSWGIDDGHVVCRSLGYASALQSKTKAYFGPGTGVPIHLDDVGCTGKETGLEDCRHKGWGVHNCGHQEDAGVVCNDGSVPVHFTRLVGGKTSSEGRVEVYHNGAWGTVCDDEWSIRLANVVCRSLGFSFALQVRDRAAFGEGTGPIHMDNVHCTGSEMSLVKCGHRGWGISNCQHKEDVGVVCSERQAQVRLVNGNTPLEGRVELSYLPDTWGTVCDDSWDIQDAHVVCRSLGYHHAVRAIGNGFFGRGRGNIYLSALRCRGTEKSLVDCEHTGFHRVPGCDHIDDAGVVCANQSVPKHRTRLVGGRGPYEGRVEVWYGEEWGTVCDDEWDFNDANVVCKSLGFPAAKAFHRYARYGQGAGRILLDNVECTGSERSVVECPHQGWGVQNCHHSEDAGVECRTENWTVPTHRTRLIGGSRPSEGRVEVFYNGAWGTVCDDLWDEADASVVCKSLGYPGARSFKTMAYFGRGSGPIVLDNVECRGYEDAIGECPSRGWGVSNCGHKEDAGVVCMDDNPGKTCIKRTFINNQSLFSDRLTIV</sequence>
<dbReference type="PRINTS" id="PR00258">
    <property type="entry name" value="SPERACTRCPTR"/>
</dbReference>
<dbReference type="Pfam" id="PF00530">
    <property type="entry name" value="SRCR"/>
    <property type="match status" value="6"/>
</dbReference>
<dbReference type="GO" id="GO:0016020">
    <property type="term" value="C:membrane"/>
    <property type="evidence" value="ECO:0007669"/>
    <property type="project" value="InterPro"/>
</dbReference>
<evidence type="ECO:0000259" key="7">
    <source>
        <dbReference type="PROSITE" id="PS50287"/>
    </source>
</evidence>
<feature type="domain" description="SRCR" evidence="7">
    <location>
        <begin position="553"/>
        <end position="653"/>
    </location>
</feature>
<dbReference type="OMA" id="WYNGEWG"/>
<dbReference type="PhylomeDB" id="A7S8W0"/>
<comment type="caution">
    <text evidence="6">Lacks conserved residue(s) required for the propagation of feature annotation.</text>
</comment>
<feature type="disulfide bond" evidence="6">
    <location>
        <begin position="250"/>
        <end position="314"/>
    </location>
</feature>
<dbReference type="PANTHER" id="PTHR48071">
    <property type="entry name" value="SRCR DOMAIN-CONTAINING PROTEIN"/>
    <property type="match status" value="1"/>
</dbReference>
<feature type="disulfide bond" evidence="6">
    <location>
        <begin position="294"/>
        <end position="304"/>
    </location>
</feature>
<feature type="disulfide bond" evidence="6">
    <location>
        <begin position="591"/>
        <end position="652"/>
    </location>
</feature>
<evidence type="ECO:0000256" key="5">
    <source>
        <dbReference type="ARBA" id="ARBA00023180"/>
    </source>
</evidence>
<dbReference type="FunFam" id="3.10.250.10:FF:000011">
    <property type="entry name" value="Scavenger receptor class A member 5"/>
    <property type="match status" value="3"/>
</dbReference>
<evidence type="ECO:0000256" key="2">
    <source>
        <dbReference type="ARBA" id="ARBA00022737"/>
    </source>
</evidence>
<feature type="domain" description="SRCR" evidence="7">
    <location>
        <begin position="225"/>
        <end position="325"/>
    </location>
</feature>
<feature type="disulfide bond" evidence="6">
    <location>
        <begin position="578"/>
        <end position="642"/>
    </location>
</feature>
<dbReference type="AlphaFoldDB" id="A7S8W0"/>
<feature type="disulfide bond" evidence="6">
    <location>
        <begin position="401"/>
        <end position="411"/>
    </location>
</feature>
<dbReference type="SMART" id="SM00202">
    <property type="entry name" value="SR"/>
    <property type="match status" value="6"/>
</dbReference>
<keyword evidence="5" id="KW-0325">Glycoprotein</keyword>
<evidence type="ECO:0000313" key="8">
    <source>
        <dbReference type="EMBL" id="EDO39899.1"/>
    </source>
</evidence>
<keyword evidence="1" id="KW-0732">Signal</keyword>
<dbReference type="FunFam" id="3.10.250.10:FF:000001">
    <property type="entry name" value="Lysyl oxidase 4 isoform X1"/>
    <property type="match status" value="1"/>
</dbReference>
<keyword evidence="3 6" id="KW-1015">Disulfide bond</keyword>
<dbReference type="FunFam" id="3.10.250.10:FF:000006">
    <property type="entry name" value="neurotrypsin isoform X2"/>
    <property type="match status" value="1"/>
</dbReference>
<feature type="disulfide bond" evidence="6">
    <location>
        <begin position="71"/>
        <end position="81"/>
    </location>
</feature>
<dbReference type="SUPFAM" id="SSF56487">
    <property type="entry name" value="SRCR-like"/>
    <property type="match status" value="6"/>
</dbReference>
<evidence type="ECO:0000256" key="3">
    <source>
        <dbReference type="ARBA" id="ARBA00023157"/>
    </source>
</evidence>
<feature type="domain" description="SRCR" evidence="7">
    <location>
        <begin position="331"/>
        <end position="433"/>
    </location>
</feature>
<dbReference type="PANTHER" id="PTHR48071:SF18">
    <property type="entry name" value="DELETED IN MALIGNANT BRAIN TUMORS 1 PROTEIN-RELATED"/>
    <property type="match status" value="1"/>
</dbReference>
<dbReference type="InterPro" id="IPR036772">
    <property type="entry name" value="SRCR-like_dom_sf"/>
</dbReference>
<dbReference type="InterPro" id="IPR001190">
    <property type="entry name" value="SRCR"/>
</dbReference>
<evidence type="ECO:0000256" key="1">
    <source>
        <dbReference type="ARBA" id="ARBA00022729"/>
    </source>
</evidence>
<proteinExistence type="predicted"/>
<gene>
    <name evidence="8" type="ORF">NEMVEDRAFT_v1g208577</name>
</gene>
<reference evidence="8 9" key="1">
    <citation type="journal article" date="2007" name="Science">
        <title>Sea anemone genome reveals ancestral eumetazoan gene repertoire and genomic organization.</title>
        <authorList>
            <person name="Putnam N.H."/>
            <person name="Srivastava M."/>
            <person name="Hellsten U."/>
            <person name="Dirks B."/>
            <person name="Chapman J."/>
            <person name="Salamov A."/>
            <person name="Terry A."/>
            <person name="Shapiro H."/>
            <person name="Lindquist E."/>
            <person name="Kapitonov V.V."/>
            <person name="Jurka J."/>
            <person name="Genikhovich G."/>
            <person name="Grigoriev I.V."/>
            <person name="Lucas S.M."/>
            <person name="Steele R.E."/>
            <person name="Finnerty J.R."/>
            <person name="Technau U."/>
            <person name="Martindale M.Q."/>
            <person name="Rokhsar D.S."/>
        </authorList>
    </citation>
    <scope>NUCLEOTIDE SEQUENCE [LARGE SCALE GENOMIC DNA]</scope>
    <source>
        <strain evidence="9">CH2 X CH6</strain>
    </source>
</reference>
<dbReference type="InParanoid" id="A7S8W0"/>
<keyword evidence="4" id="KW-0675">Receptor</keyword>
<dbReference type="Proteomes" id="UP000001593">
    <property type="component" value="Unassembled WGS sequence"/>
</dbReference>
<dbReference type="STRING" id="45351.A7S8W0"/>
<dbReference type="Gene3D" id="3.10.250.10">
    <property type="entry name" value="SRCR-like domain"/>
    <property type="match status" value="6"/>
</dbReference>
<evidence type="ECO:0000313" key="9">
    <source>
        <dbReference type="Proteomes" id="UP000001593"/>
    </source>
</evidence>
<accession>A7S8W0</accession>
<name>A7S8W0_NEMVE</name>
<evidence type="ECO:0000256" key="6">
    <source>
        <dbReference type="PROSITE-ProRule" id="PRU00196"/>
    </source>
</evidence>
<feature type="disulfide bond" evidence="6">
    <location>
        <begin position="511"/>
        <end position="521"/>
    </location>
</feature>
<feature type="disulfide bond" evidence="6">
    <location>
        <begin position="263"/>
        <end position="324"/>
    </location>
</feature>
<dbReference type="EMBL" id="DS469599">
    <property type="protein sequence ID" value="EDO39899.1"/>
    <property type="molecule type" value="Genomic_DNA"/>
</dbReference>
<feature type="domain" description="SRCR" evidence="7">
    <location>
        <begin position="115"/>
        <end position="216"/>
    </location>
</feature>
<feature type="disulfide bond" evidence="6">
    <location>
        <begin position="185"/>
        <end position="195"/>
    </location>
</feature>
<keyword evidence="2" id="KW-0677">Repeat</keyword>
<feature type="disulfide bond" evidence="6">
    <location>
        <begin position="467"/>
        <end position="531"/>
    </location>
</feature>
<evidence type="ECO:0000256" key="4">
    <source>
        <dbReference type="ARBA" id="ARBA00023170"/>
    </source>
</evidence>
<feature type="domain" description="SRCR" evidence="7">
    <location>
        <begin position="2"/>
        <end position="103"/>
    </location>
</feature>
<dbReference type="HOGENOM" id="CLU_002555_0_3_1"/>
<dbReference type="PROSITE" id="PS50287">
    <property type="entry name" value="SRCR_2"/>
    <property type="match status" value="6"/>
</dbReference>
<dbReference type="FunFam" id="3.10.250.10:FF:000007">
    <property type="entry name" value="Soluble scavenger receptor cysteine-rich domain-containing protein SSC5D"/>
    <property type="match status" value="1"/>
</dbReference>
<feature type="disulfide bond" evidence="6">
    <location>
        <begin position="480"/>
        <end position="541"/>
    </location>
</feature>
<feature type="disulfide bond" evidence="6">
    <location>
        <begin position="622"/>
        <end position="632"/>
    </location>
</feature>
<keyword evidence="9" id="KW-1185">Reference proteome</keyword>
<dbReference type="PROSITE" id="PS00420">
    <property type="entry name" value="SRCR_1"/>
    <property type="match status" value="5"/>
</dbReference>
<organism evidence="8 9">
    <name type="scientific">Nematostella vectensis</name>
    <name type="common">Starlet sea anemone</name>
    <dbReference type="NCBI Taxonomy" id="45351"/>
    <lineage>
        <taxon>Eukaryota</taxon>
        <taxon>Metazoa</taxon>
        <taxon>Cnidaria</taxon>
        <taxon>Anthozoa</taxon>
        <taxon>Hexacorallia</taxon>
        <taxon>Actiniaria</taxon>
        <taxon>Edwardsiidae</taxon>
        <taxon>Nematostella</taxon>
    </lineage>
</organism>